<dbReference type="PANTHER" id="PTHR43540">
    <property type="entry name" value="PEROXYUREIDOACRYLATE/UREIDOACRYLATE AMIDOHYDROLASE-RELATED"/>
    <property type="match status" value="1"/>
</dbReference>
<reference evidence="4 5" key="1">
    <citation type="journal article" date="2018" name="IMA Fungus">
        <title>IMA Genome-F 9: Draft genome sequence of Annulohypoxylon stygium, Aspergillus mulundensis, Berkeleyomyces basicola (syn. Thielaviopsis basicola), Ceratocystis smalleyi, two Cercospora beticola strains, Coleophoma cylindrospora, Fusarium fracticaudum, Phialophora cf. hyalina, and Morchella septimelata.</title>
        <authorList>
            <person name="Wingfield B.D."/>
            <person name="Bills G.F."/>
            <person name="Dong Y."/>
            <person name="Huang W."/>
            <person name="Nel W.J."/>
            <person name="Swalarsk-Parry B.S."/>
            <person name="Vaghefi N."/>
            <person name="Wilken P.M."/>
            <person name="An Z."/>
            <person name="de Beer Z.W."/>
            <person name="De Vos L."/>
            <person name="Chen L."/>
            <person name="Duong T.A."/>
            <person name="Gao Y."/>
            <person name="Hammerbacher A."/>
            <person name="Kikkert J.R."/>
            <person name="Li Y."/>
            <person name="Li H."/>
            <person name="Li K."/>
            <person name="Li Q."/>
            <person name="Liu X."/>
            <person name="Ma X."/>
            <person name="Naidoo K."/>
            <person name="Pethybridge S.J."/>
            <person name="Sun J."/>
            <person name="Steenkamp E.T."/>
            <person name="van der Nest M.A."/>
            <person name="van Wyk S."/>
            <person name="Wingfield M.J."/>
            <person name="Xiong C."/>
            <person name="Yue Q."/>
            <person name="Zhang X."/>
        </authorList>
    </citation>
    <scope>NUCLEOTIDE SEQUENCE [LARGE SCALE GENOMIC DNA]</scope>
    <source>
        <strain evidence="4 5">BP5796</strain>
    </source>
</reference>
<feature type="domain" description="Isochorismatase-like" evidence="3">
    <location>
        <begin position="5"/>
        <end position="187"/>
    </location>
</feature>
<dbReference type="OrthoDB" id="167809at2759"/>
<dbReference type="CDD" id="cd00431">
    <property type="entry name" value="cysteine_hydrolases"/>
    <property type="match status" value="1"/>
</dbReference>
<dbReference type="InterPro" id="IPR050272">
    <property type="entry name" value="Isochorismatase-like_hydrls"/>
</dbReference>
<sequence length="208" mass="23358">MSPKTAIVILDPYNDFLHPEGKLYHLLAESIKDTDTITHLKDLVTTARKHKIPIYYGLHQQCRPGFLAGWLHPTASQQSQLEHKAFEEGSWGVEFFEGLEPSLENGDVVVSKHWGSSSFQNTDLDHQLKQREITHLVMAGLTANTCLESTARYAYELSYNITLLKDATAGFSTPQKDAATELVWPLFSNRVLTVDGWKASLEEGSNKK</sequence>
<dbReference type="Pfam" id="PF00857">
    <property type="entry name" value="Isochorismatase"/>
    <property type="match status" value="1"/>
</dbReference>
<dbReference type="PANTHER" id="PTHR43540:SF16">
    <property type="entry name" value="ISOCHORISMATASE-LIKE DOMAIN-CONTAINING PROTEIN"/>
    <property type="match status" value="1"/>
</dbReference>
<keyword evidence="5" id="KW-1185">Reference proteome</keyword>
<evidence type="ECO:0000259" key="3">
    <source>
        <dbReference type="Pfam" id="PF00857"/>
    </source>
</evidence>
<name>A0A3D8S342_9HELO</name>
<gene>
    <name evidence="4" type="ORF">BP5796_05421</name>
</gene>
<accession>A0A3D8S342</accession>
<dbReference type="InterPro" id="IPR000868">
    <property type="entry name" value="Isochorismatase-like_dom"/>
</dbReference>
<organism evidence="4 5">
    <name type="scientific">Coleophoma crateriformis</name>
    <dbReference type="NCBI Taxonomy" id="565419"/>
    <lineage>
        <taxon>Eukaryota</taxon>
        <taxon>Fungi</taxon>
        <taxon>Dikarya</taxon>
        <taxon>Ascomycota</taxon>
        <taxon>Pezizomycotina</taxon>
        <taxon>Leotiomycetes</taxon>
        <taxon>Helotiales</taxon>
        <taxon>Dermateaceae</taxon>
        <taxon>Coleophoma</taxon>
    </lineage>
</organism>
<comment type="similarity">
    <text evidence="1">Belongs to the isochorismatase family.</text>
</comment>
<dbReference type="AlphaFoldDB" id="A0A3D8S342"/>
<dbReference type="GO" id="GO:0016787">
    <property type="term" value="F:hydrolase activity"/>
    <property type="evidence" value="ECO:0007669"/>
    <property type="project" value="UniProtKB-KW"/>
</dbReference>
<dbReference type="Gene3D" id="3.40.50.850">
    <property type="entry name" value="Isochorismatase-like"/>
    <property type="match status" value="1"/>
</dbReference>
<dbReference type="Proteomes" id="UP000256328">
    <property type="component" value="Unassembled WGS sequence"/>
</dbReference>
<comment type="caution">
    <text evidence="4">The sequence shown here is derived from an EMBL/GenBank/DDBJ whole genome shotgun (WGS) entry which is preliminary data.</text>
</comment>
<dbReference type="EMBL" id="PDLN01000007">
    <property type="protein sequence ID" value="RDW80723.1"/>
    <property type="molecule type" value="Genomic_DNA"/>
</dbReference>
<evidence type="ECO:0000256" key="1">
    <source>
        <dbReference type="ARBA" id="ARBA00006336"/>
    </source>
</evidence>
<dbReference type="InterPro" id="IPR036380">
    <property type="entry name" value="Isochorismatase-like_sf"/>
</dbReference>
<proteinExistence type="inferred from homology"/>
<keyword evidence="2" id="KW-0378">Hydrolase</keyword>
<protein>
    <recommendedName>
        <fullName evidence="3">Isochorismatase-like domain-containing protein</fullName>
    </recommendedName>
</protein>
<evidence type="ECO:0000313" key="4">
    <source>
        <dbReference type="EMBL" id="RDW80723.1"/>
    </source>
</evidence>
<dbReference type="SUPFAM" id="SSF52499">
    <property type="entry name" value="Isochorismatase-like hydrolases"/>
    <property type="match status" value="1"/>
</dbReference>
<evidence type="ECO:0000256" key="2">
    <source>
        <dbReference type="ARBA" id="ARBA00022801"/>
    </source>
</evidence>
<evidence type="ECO:0000313" key="5">
    <source>
        <dbReference type="Proteomes" id="UP000256328"/>
    </source>
</evidence>